<dbReference type="EMBL" id="CP040098">
    <property type="protein sequence ID" value="QCQ21738.1"/>
    <property type="molecule type" value="Genomic_DNA"/>
</dbReference>
<comment type="catalytic activity">
    <reaction evidence="1">
        <text>ATP + protein L-histidine = ADP + protein N-phospho-L-histidine.</text>
        <dbReference type="EC" id="2.7.13.3"/>
    </reaction>
</comment>
<dbReference type="SUPFAM" id="SSF55874">
    <property type="entry name" value="ATPase domain of HSP90 chaperone/DNA topoisomerase II/histidine kinase"/>
    <property type="match status" value="1"/>
</dbReference>
<feature type="coiled-coil region" evidence="10">
    <location>
        <begin position="225"/>
        <end position="252"/>
    </location>
</feature>
<keyword evidence="8" id="KW-0067">ATP-binding</keyword>
<evidence type="ECO:0000313" key="15">
    <source>
        <dbReference type="Proteomes" id="UP000298602"/>
    </source>
</evidence>
<dbReference type="InterPro" id="IPR004358">
    <property type="entry name" value="Sig_transdc_His_kin-like_C"/>
</dbReference>
<evidence type="ECO:0000256" key="10">
    <source>
        <dbReference type="SAM" id="Coils"/>
    </source>
</evidence>
<feature type="domain" description="HAMP" evidence="13">
    <location>
        <begin position="195"/>
        <end position="247"/>
    </location>
</feature>
<keyword evidence="7" id="KW-0418">Kinase</keyword>
<comment type="subcellular location">
    <subcellularLocation>
        <location evidence="2">Membrane</location>
    </subcellularLocation>
</comment>
<dbReference type="SMART" id="SM00388">
    <property type="entry name" value="HisKA"/>
    <property type="match status" value="1"/>
</dbReference>
<keyword evidence="11" id="KW-0472">Membrane</keyword>
<evidence type="ECO:0000259" key="13">
    <source>
        <dbReference type="PROSITE" id="PS50885"/>
    </source>
</evidence>
<dbReference type="Pfam" id="PF00512">
    <property type="entry name" value="HisKA"/>
    <property type="match status" value="1"/>
</dbReference>
<evidence type="ECO:0000256" key="6">
    <source>
        <dbReference type="ARBA" id="ARBA00022741"/>
    </source>
</evidence>
<evidence type="ECO:0000256" key="3">
    <source>
        <dbReference type="ARBA" id="ARBA00012438"/>
    </source>
</evidence>
<dbReference type="Proteomes" id="UP000298602">
    <property type="component" value="Chromosome"/>
</dbReference>
<dbReference type="GO" id="GO:0005524">
    <property type="term" value="F:ATP binding"/>
    <property type="evidence" value="ECO:0007669"/>
    <property type="project" value="UniProtKB-KW"/>
</dbReference>
<keyword evidence="11" id="KW-0812">Transmembrane</keyword>
<dbReference type="Gene3D" id="3.30.565.10">
    <property type="entry name" value="Histidine kinase-like ATPase, C-terminal domain"/>
    <property type="match status" value="1"/>
</dbReference>
<dbReference type="PROSITE" id="PS50885">
    <property type="entry name" value="HAMP"/>
    <property type="match status" value="1"/>
</dbReference>
<gene>
    <name evidence="14" type="ORF">FDQ92_05820</name>
</gene>
<keyword evidence="5" id="KW-0808">Transferase</keyword>
<evidence type="ECO:0000256" key="7">
    <source>
        <dbReference type="ARBA" id="ARBA00022777"/>
    </source>
</evidence>
<protein>
    <recommendedName>
        <fullName evidence="3">histidine kinase</fullName>
        <ecNumber evidence="3">2.7.13.3</ecNumber>
    </recommendedName>
</protein>
<dbReference type="PANTHER" id="PTHR43065:SF10">
    <property type="entry name" value="PEROXIDE STRESS-ACTIVATED HISTIDINE KINASE MAK3"/>
    <property type="match status" value="1"/>
</dbReference>
<dbReference type="SUPFAM" id="SSF158472">
    <property type="entry name" value="HAMP domain-like"/>
    <property type="match status" value="1"/>
</dbReference>
<dbReference type="SMART" id="SM00304">
    <property type="entry name" value="HAMP"/>
    <property type="match status" value="1"/>
</dbReference>
<reference evidence="14 15" key="1">
    <citation type="submission" date="2019-05" db="EMBL/GenBank/DDBJ databases">
        <title>The Complete Genome Sequence of the n-alkane-degrading Desulfoglaeba alkanexedens ALDC reveals multiple alkylsuccinate synthase gene clusters.</title>
        <authorList>
            <person name="Callaghan A.V."/>
            <person name="Davidova I.A."/>
            <person name="Duncan K.E."/>
            <person name="Morris B."/>
            <person name="McInerney M.J."/>
        </authorList>
    </citation>
    <scope>NUCLEOTIDE SEQUENCE [LARGE SCALE GENOMIC DNA]</scope>
    <source>
        <strain evidence="14 15">ALDC</strain>
    </source>
</reference>
<dbReference type="PROSITE" id="PS50109">
    <property type="entry name" value="HIS_KIN"/>
    <property type="match status" value="1"/>
</dbReference>
<sequence length="485" mass="54812">MPFKIPRHLNIRQKVIVGLTLGTIGVAAIGWLSYAHLLEIERKVHFVEFADDLNNIILEMRRYEKNFFLYGLPDALEENRRFTQSGLELIDEISPEAGRFRGAPQLKRIRSEMLAYRDLIERIASYENPAHNQELEALEEAIRERGKTLVDLAHSLVAFERERILLIIRSLKTQLLVSMAILVVLGIILVPFVSRKIIRPLRVIEKSTLRIARGDFQPLEVLDTRDETQQVVEAFNRMVVELERRQDQLVQAKKLSSLGILTSGIAHQLNNPLNNISTSCQILLEELGEADPEFLRRMLTNVEQEVARARDIVKGLLEFSRAKEFSIAPVALTEVVERTVRLISSQVPPGIELVRQVPEDLVIPMDTQRMQQVFLNLFMNAIHAIKEPPGEIRIRAWEDPVSNQATVVVEDTGCGIPEENLGKIFDPFFTTKEVGAGTGLGLSIAYGIVQQHMGSIDVESRVGEGTRFTIRLPLKAPESSTRRSA</sequence>
<feature type="transmembrane region" description="Helical" evidence="11">
    <location>
        <begin position="15"/>
        <end position="34"/>
    </location>
</feature>
<dbReference type="RefSeq" id="WP_137423707.1">
    <property type="nucleotide sequence ID" value="NZ_CP040098.1"/>
</dbReference>
<dbReference type="CDD" id="cd06225">
    <property type="entry name" value="HAMP"/>
    <property type="match status" value="1"/>
</dbReference>
<accession>A0A4P8L1K9</accession>
<dbReference type="InterPro" id="IPR036097">
    <property type="entry name" value="HisK_dim/P_sf"/>
</dbReference>
<dbReference type="EC" id="2.7.13.3" evidence="3"/>
<keyword evidence="15" id="KW-1185">Reference proteome</keyword>
<dbReference type="PRINTS" id="PR00344">
    <property type="entry name" value="BCTRLSENSOR"/>
</dbReference>
<proteinExistence type="predicted"/>
<keyword evidence="9" id="KW-0902">Two-component regulatory system</keyword>
<dbReference type="Gene3D" id="1.10.287.130">
    <property type="match status" value="1"/>
</dbReference>
<dbReference type="PANTHER" id="PTHR43065">
    <property type="entry name" value="SENSOR HISTIDINE KINASE"/>
    <property type="match status" value="1"/>
</dbReference>
<keyword evidence="6" id="KW-0547">Nucleotide-binding</keyword>
<evidence type="ECO:0000256" key="11">
    <source>
        <dbReference type="SAM" id="Phobius"/>
    </source>
</evidence>
<dbReference type="SMART" id="SM00387">
    <property type="entry name" value="HATPase_c"/>
    <property type="match status" value="1"/>
</dbReference>
<dbReference type="InterPro" id="IPR003661">
    <property type="entry name" value="HisK_dim/P_dom"/>
</dbReference>
<evidence type="ECO:0000256" key="1">
    <source>
        <dbReference type="ARBA" id="ARBA00000085"/>
    </source>
</evidence>
<evidence type="ECO:0000256" key="2">
    <source>
        <dbReference type="ARBA" id="ARBA00004370"/>
    </source>
</evidence>
<evidence type="ECO:0000313" key="14">
    <source>
        <dbReference type="EMBL" id="QCQ21738.1"/>
    </source>
</evidence>
<dbReference type="Pfam" id="PF02518">
    <property type="entry name" value="HATPase_c"/>
    <property type="match status" value="1"/>
</dbReference>
<dbReference type="Pfam" id="PF00672">
    <property type="entry name" value="HAMP"/>
    <property type="match status" value="1"/>
</dbReference>
<evidence type="ECO:0000256" key="5">
    <source>
        <dbReference type="ARBA" id="ARBA00022679"/>
    </source>
</evidence>
<dbReference type="InterPro" id="IPR005467">
    <property type="entry name" value="His_kinase_dom"/>
</dbReference>
<keyword evidence="4" id="KW-0597">Phosphoprotein</keyword>
<feature type="transmembrane region" description="Helical" evidence="11">
    <location>
        <begin position="175"/>
        <end position="193"/>
    </location>
</feature>
<organism evidence="14 15">
    <name type="scientific">Desulfoglaeba alkanexedens ALDC</name>
    <dbReference type="NCBI Taxonomy" id="980445"/>
    <lineage>
        <taxon>Bacteria</taxon>
        <taxon>Pseudomonadati</taxon>
        <taxon>Thermodesulfobacteriota</taxon>
        <taxon>Syntrophobacteria</taxon>
        <taxon>Syntrophobacterales</taxon>
        <taxon>Syntrophobacteraceae</taxon>
        <taxon>Desulfoglaeba</taxon>
    </lineage>
</organism>
<reference evidence="14 15" key="2">
    <citation type="submission" date="2019-05" db="EMBL/GenBank/DDBJ databases">
        <authorList>
            <person name="Suflita J.M."/>
            <person name="Marks C.R."/>
        </authorList>
    </citation>
    <scope>NUCLEOTIDE SEQUENCE [LARGE SCALE GENOMIC DNA]</scope>
    <source>
        <strain evidence="14 15">ALDC</strain>
    </source>
</reference>
<keyword evidence="10" id="KW-0175">Coiled coil</keyword>
<evidence type="ECO:0000256" key="4">
    <source>
        <dbReference type="ARBA" id="ARBA00022553"/>
    </source>
</evidence>
<evidence type="ECO:0000259" key="12">
    <source>
        <dbReference type="PROSITE" id="PS50109"/>
    </source>
</evidence>
<evidence type="ECO:0000256" key="8">
    <source>
        <dbReference type="ARBA" id="ARBA00022840"/>
    </source>
</evidence>
<dbReference type="KEGG" id="dax:FDQ92_05820"/>
<dbReference type="OrthoDB" id="224978at2"/>
<dbReference type="InterPro" id="IPR003594">
    <property type="entry name" value="HATPase_dom"/>
</dbReference>
<dbReference type="Gene3D" id="6.10.340.10">
    <property type="match status" value="1"/>
</dbReference>
<dbReference type="AlphaFoldDB" id="A0A4P8L1K9"/>
<dbReference type="InterPro" id="IPR036890">
    <property type="entry name" value="HATPase_C_sf"/>
</dbReference>
<dbReference type="SUPFAM" id="SSF47384">
    <property type="entry name" value="Homodimeric domain of signal transducing histidine kinase"/>
    <property type="match status" value="1"/>
</dbReference>
<name>A0A4P8L1K9_9BACT</name>
<dbReference type="GO" id="GO:0000155">
    <property type="term" value="F:phosphorelay sensor kinase activity"/>
    <property type="evidence" value="ECO:0007669"/>
    <property type="project" value="InterPro"/>
</dbReference>
<feature type="domain" description="Histidine kinase" evidence="12">
    <location>
        <begin position="264"/>
        <end position="476"/>
    </location>
</feature>
<dbReference type="CDD" id="cd00082">
    <property type="entry name" value="HisKA"/>
    <property type="match status" value="1"/>
</dbReference>
<evidence type="ECO:0000256" key="9">
    <source>
        <dbReference type="ARBA" id="ARBA00023012"/>
    </source>
</evidence>
<dbReference type="GO" id="GO:0016020">
    <property type="term" value="C:membrane"/>
    <property type="evidence" value="ECO:0007669"/>
    <property type="project" value="UniProtKB-SubCell"/>
</dbReference>
<keyword evidence="11" id="KW-1133">Transmembrane helix</keyword>
<dbReference type="InterPro" id="IPR003660">
    <property type="entry name" value="HAMP_dom"/>
</dbReference>